<dbReference type="RefSeq" id="XP_060458126.1">
    <property type="nucleotide sequence ID" value="XM_060601653.1"/>
</dbReference>
<dbReference type="EMBL" id="AP028216">
    <property type="protein sequence ID" value="BEI92861.1"/>
    <property type="molecule type" value="Genomic_DNA"/>
</dbReference>
<gene>
    <name evidence="2" type="ORF">CcaverHIS019_0504890</name>
</gene>
<evidence type="ECO:0000313" key="3">
    <source>
        <dbReference type="Proteomes" id="UP001233271"/>
    </source>
</evidence>
<keyword evidence="3" id="KW-1185">Reference proteome</keyword>
<organism evidence="2 3">
    <name type="scientific">Cutaneotrichosporon cavernicola</name>
    <dbReference type="NCBI Taxonomy" id="279322"/>
    <lineage>
        <taxon>Eukaryota</taxon>
        <taxon>Fungi</taxon>
        <taxon>Dikarya</taxon>
        <taxon>Basidiomycota</taxon>
        <taxon>Agaricomycotina</taxon>
        <taxon>Tremellomycetes</taxon>
        <taxon>Trichosporonales</taxon>
        <taxon>Trichosporonaceae</taxon>
        <taxon>Cutaneotrichosporon</taxon>
    </lineage>
</organism>
<dbReference type="KEGG" id="ccac:CcaHIS019_0504890"/>
<dbReference type="Proteomes" id="UP001233271">
    <property type="component" value="Chromosome 5"/>
</dbReference>
<feature type="compositionally biased region" description="Polar residues" evidence="1">
    <location>
        <begin position="15"/>
        <end position="35"/>
    </location>
</feature>
<protein>
    <submittedName>
        <fullName evidence="2">Uncharacterized protein</fullName>
    </submittedName>
</protein>
<dbReference type="GeneID" id="85496731"/>
<name>A0AA48L6J9_9TREE</name>
<dbReference type="AlphaFoldDB" id="A0AA48L6J9"/>
<reference evidence="2" key="1">
    <citation type="journal article" date="2023" name="BMC Genomics">
        <title>Chromosome-level genome assemblies of Cutaneotrichosporon spp. (Trichosporonales, Basidiomycota) reveal imbalanced evolution between nucleotide sequences and chromosome synteny.</title>
        <authorList>
            <person name="Kobayashi Y."/>
            <person name="Kayamori A."/>
            <person name="Aoki K."/>
            <person name="Shiwa Y."/>
            <person name="Matsutani M."/>
            <person name="Fujita N."/>
            <person name="Sugita T."/>
            <person name="Iwasaki W."/>
            <person name="Tanaka N."/>
            <person name="Takashima M."/>
        </authorList>
    </citation>
    <scope>NUCLEOTIDE SEQUENCE</scope>
    <source>
        <strain evidence="2">HIS019</strain>
    </source>
</reference>
<evidence type="ECO:0000256" key="1">
    <source>
        <dbReference type="SAM" id="MobiDB-lite"/>
    </source>
</evidence>
<accession>A0AA48L6J9</accession>
<feature type="region of interest" description="Disordered" evidence="1">
    <location>
        <begin position="1"/>
        <end position="57"/>
    </location>
</feature>
<proteinExistence type="predicted"/>
<evidence type="ECO:0000313" key="2">
    <source>
        <dbReference type="EMBL" id="BEI92861.1"/>
    </source>
</evidence>
<sequence>MPTAWNAWPTPPLSRSPSKYSTSPLASFATSTSPVDRSGVLSARFASTPPPDRDLPVLPPEVLRRIIRAALALDPSVPDAIALDYPPRSTLPSTVPSALPSPGIPTTSPPSSFPFNNRTFSAHASQPPVDDVPDNIPAEWDAFAGRAARRQLERRVVLRADVARTARSMIRVCRAWKALVTKYLYAEPVVTADNITAFAHTVVQGDRKWSDINIHPHSYPGRWLTVLDLSNLGGGLYFGADPLTINGALGALLDLTPALTHLRLPPAGCGVRLADLRHAACIRRLRAIEGVHLTGRKAEEDVIRLLRATRSLELLGLVWVDSALEPDDELEGEDLPAPPSLSALHTLTFVGGEPGPLLATLTRAELPRLTRLVMSPYDHGLVVWEDDTLRGGLRALQLAHGHKIRSLTYVATPGWPHRDTLPPNDTLTLHPLLAHLHLALPHAVLHDALDLASALADKYHPLSAITLPRWPRVARPDASTSPAAHQGGAQCEWPPGNPFLAALLSKRSRIRTVRIDGFNWISPSLGRFAAESGDNGMMRRWSVAMARTGVELRDMDGAVPPVIERGRQRSVEGMAISAIRRSIDQGRRPSFARCVSDDSDGG</sequence>